<gene>
    <name evidence="2" type="ORF">K1X15_08505</name>
</gene>
<evidence type="ECO:0000256" key="1">
    <source>
        <dbReference type="SAM" id="MobiDB-lite"/>
    </source>
</evidence>
<accession>A0ABX8WI47</accession>
<dbReference type="RefSeq" id="WP_220307030.1">
    <property type="nucleotide sequence ID" value="NZ_CP080590.1"/>
</dbReference>
<evidence type="ECO:0000313" key="3">
    <source>
        <dbReference type="Proteomes" id="UP000825799"/>
    </source>
</evidence>
<feature type="region of interest" description="Disordered" evidence="1">
    <location>
        <begin position="1"/>
        <end position="61"/>
    </location>
</feature>
<protein>
    <submittedName>
        <fullName evidence="2">Uncharacterized protein</fullName>
    </submittedName>
</protein>
<evidence type="ECO:0000313" key="2">
    <source>
        <dbReference type="EMBL" id="QYO78565.1"/>
    </source>
</evidence>
<proteinExistence type="predicted"/>
<feature type="compositionally biased region" description="Pro residues" evidence="1">
    <location>
        <begin position="14"/>
        <end position="23"/>
    </location>
</feature>
<keyword evidence="3" id="KW-1185">Reference proteome</keyword>
<organism evidence="2 3">
    <name type="scientific">Devosia salina</name>
    <dbReference type="NCBI Taxonomy" id="2860336"/>
    <lineage>
        <taxon>Bacteria</taxon>
        <taxon>Pseudomonadati</taxon>
        <taxon>Pseudomonadota</taxon>
        <taxon>Alphaproteobacteria</taxon>
        <taxon>Hyphomicrobiales</taxon>
        <taxon>Devosiaceae</taxon>
        <taxon>Devosia</taxon>
    </lineage>
</organism>
<name>A0ABX8WI47_9HYPH</name>
<reference evidence="2 3" key="1">
    <citation type="submission" date="2021-08" db="EMBL/GenBank/DDBJ databases">
        <title>Devosia salina sp. nov., isolated from the South China Sea sediment.</title>
        <authorList>
            <person name="Zhou Z."/>
        </authorList>
    </citation>
    <scope>NUCLEOTIDE SEQUENCE [LARGE SCALE GENOMIC DNA]</scope>
    <source>
        <strain evidence="2 3">SCS-3</strain>
    </source>
</reference>
<dbReference type="EMBL" id="CP080590">
    <property type="protein sequence ID" value="QYO78565.1"/>
    <property type="molecule type" value="Genomic_DNA"/>
</dbReference>
<sequence length="61" mass="6472">MPGPRDDDDVPHNKPQPVPPMPVGLPTGDADHPHTSPLNSDDDTEEPDPGLPPEPGHDINP</sequence>
<dbReference type="Proteomes" id="UP000825799">
    <property type="component" value="Chromosome"/>
</dbReference>